<feature type="transmembrane region" description="Helical" evidence="2">
    <location>
        <begin position="127"/>
        <end position="145"/>
    </location>
</feature>
<feature type="transmembrane region" description="Helical" evidence="2">
    <location>
        <begin position="100"/>
        <end position="121"/>
    </location>
</feature>
<dbReference type="SUPFAM" id="SSF55073">
    <property type="entry name" value="Nucleotide cyclase"/>
    <property type="match status" value="1"/>
</dbReference>
<dbReference type="GO" id="GO:0005886">
    <property type="term" value="C:plasma membrane"/>
    <property type="evidence" value="ECO:0007669"/>
    <property type="project" value="TreeGrafter"/>
</dbReference>
<dbReference type="RefSeq" id="WP_074756676.1">
    <property type="nucleotide sequence ID" value="NZ_FOGJ01000015.1"/>
</dbReference>
<dbReference type="Proteomes" id="UP000182584">
    <property type="component" value="Unassembled WGS sequence"/>
</dbReference>
<dbReference type="InterPro" id="IPR029787">
    <property type="entry name" value="Nucleotide_cyclase"/>
</dbReference>
<dbReference type="GO" id="GO:1902201">
    <property type="term" value="P:negative regulation of bacterial-type flagellum-dependent cell motility"/>
    <property type="evidence" value="ECO:0007669"/>
    <property type="project" value="TreeGrafter"/>
</dbReference>
<feature type="transmembrane region" description="Helical" evidence="2">
    <location>
        <begin position="152"/>
        <end position="170"/>
    </location>
</feature>
<dbReference type="eggNOG" id="COG3706">
    <property type="taxonomic scope" value="Bacteria"/>
</dbReference>
<keyword evidence="2" id="KW-0472">Membrane</keyword>
<feature type="transmembrane region" description="Helical" evidence="2">
    <location>
        <begin position="62"/>
        <end position="88"/>
    </location>
</feature>
<dbReference type="InterPro" id="IPR043128">
    <property type="entry name" value="Rev_trsase/Diguanyl_cyclase"/>
</dbReference>
<dbReference type="PROSITE" id="PS50887">
    <property type="entry name" value="GGDEF"/>
    <property type="match status" value="1"/>
</dbReference>
<dbReference type="Gene3D" id="3.30.70.270">
    <property type="match status" value="1"/>
</dbReference>
<keyword evidence="2" id="KW-1133">Transmembrane helix</keyword>
<dbReference type="GO" id="GO:0052621">
    <property type="term" value="F:diguanylate cyclase activity"/>
    <property type="evidence" value="ECO:0007669"/>
    <property type="project" value="TreeGrafter"/>
</dbReference>
<evidence type="ECO:0000313" key="4">
    <source>
        <dbReference type="EMBL" id="SER98974.1"/>
    </source>
</evidence>
<keyword evidence="2" id="KW-0812">Transmembrane</keyword>
<dbReference type="InterPro" id="IPR050469">
    <property type="entry name" value="Diguanylate_Cyclase"/>
</dbReference>
<gene>
    <name evidence="4" type="ORF">SAMN04487884_11589</name>
</gene>
<proteinExistence type="predicted"/>
<dbReference type="Pfam" id="PF00990">
    <property type="entry name" value="GGDEF"/>
    <property type="match status" value="1"/>
</dbReference>
<accession>A0A1H9TPQ5</accession>
<dbReference type="CDD" id="cd01949">
    <property type="entry name" value="GGDEF"/>
    <property type="match status" value="1"/>
</dbReference>
<dbReference type="PANTHER" id="PTHR45138">
    <property type="entry name" value="REGULATORY COMPONENTS OF SENSORY TRANSDUCTION SYSTEM"/>
    <property type="match status" value="1"/>
</dbReference>
<feature type="coiled-coil region" evidence="1">
    <location>
        <begin position="204"/>
        <end position="231"/>
    </location>
</feature>
<feature type="transmembrane region" description="Helical" evidence="2">
    <location>
        <begin position="20"/>
        <end position="42"/>
    </location>
</feature>
<feature type="domain" description="GGDEF" evidence="3">
    <location>
        <begin position="256"/>
        <end position="386"/>
    </location>
</feature>
<dbReference type="EMBL" id="FOGJ01000015">
    <property type="protein sequence ID" value="SER98974.1"/>
    <property type="molecule type" value="Genomic_DNA"/>
</dbReference>
<evidence type="ECO:0000256" key="1">
    <source>
        <dbReference type="SAM" id="Coils"/>
    </source>
</evidence>
<dbReference type="AlphaFoldDB" id="A0A1H9TPQ5"/>
<sequence>MKLRFDPFFHYLFKHKSPEIIVSITAQNIYCISLIAIVNFFIELYFSLWNYSIMILHPEIPHIYIVIRLNSCVMMMLISAAVFLYLLSYRNKVNGNVKKICFFLLIYSLIEIAFGIYISVYDLLLGGNSYVFFIMTLCVFGILVINPYGSITLSIISLVSFYLVLIPVYDVDYSDVLNMTEYFFFINFISVIRYYLTCTWYENHLELKKVNEELILAKEQLEKSNEKLHSISFYDELSCVKNRNALRADWSDYNGHILSVMMMDIDDFKYFNDTFGHTVGDNVIREVARLLSKYFGIEHCYRIGGDEFLIISGYGKKSFEERISLLRKDLTNYRIEEADVSPTISCGIYRGVCDYENDLRVLKDIADELLYKVKKTGKNGFMFKADPLLPTGDIDIDDSSISLKDAMDAKINNSIS</sequence>
<dbReference type="NCBIfam" id="TIGR00254">
    <property type="entry name" value="GGDEF"/>
    <property type="match status" value="1"/>
</dbReference>
<keyword evidence="1" id="KW-0175">Coiled coil</keyword>
<evidence type="ECO:0000259" key="3">
    <source>
        <dbReference type="PROSITE" id="PS50887"/>
    </source>
</evidence>
<feature type="transmembrane region" description="Helical" evidence="2">
    <location>
        <begin position="182"/>
        <end position="201"/>
    </location>
</feature>
<dbReference type="PANTHER" id="PTHR45138:SF9">
    <property type="entry name" value="DIGUANYLATE CYCLASE DGCM-RELATED"/>
    <property type="match status" value="1"/>
</dbReference>
<evidence type="ECO:0000256" key="2">
    <source>
        <dbReference type="SAM" id="Phobius"/>
    </source>
</evidence>
<reference evidence="4 5" key="1">
    <citation type="submission" date="2016-10" db="EMBL/GenBank/DDBJ databases">
        <authorList>
            <person name="de Groot N.N."/>
        </authorList>
    </citation>
    <scope>NUCLEOTIDE SEQUENCE [LARGE SCALE GENOMIC DNA]</scope>
    <source>
        <strain evidence="4 5">AR40</strain>
    </source>
</reference>
<dbReference type="GO" id="GO:0043709">
    <property type="term" value="P:cell adhesion involved in single-species biofilm formation"/>
    <property type="evidence" value="ECO:0007669"/>
    <property type="project" value="TreeGrafter"/>
</dbReference>
<dbReference type="SMART" id="SM00267">
    <property type="entry name" value="GGDEF"/>
    <property type="match status" value="1"/>
</dbReference>
<dbReference type="InterPro" id="IPR000160">
    <property type="entry name" value="GGDEF_dom"/>
</dbReference>
<organism evidence="4 5">
    <name type="scientific">Butyrivibrio fibrisolvens</name>
    <dbReference type="NCBI Taxonomy" id="831"/>
    <lineage>
        <taxon>Bacteria</taxon>
        <taxon>Bacillati</taxon>
        <taxon>Bacillota</taxon>
        <taxon>Clostridia</taxon>
        <taxon>Lachnospirales</taxon>
        <taxon>Lachnospiraceae</taxon>
        <taxon>Butyrivibrio</taxon>
    </lineage>
</organism>
<protein>
    <submittedName>
        <fullName evidence="4">Diguanylate cyclase (GGDEF) domain-containing protein</fullName>
    </submittedName>
</protein>
<name>A0A1H9TPQ5_BUTFI</name>
<evidence type="ECO:0000313" key="5">
    <source>
        <dbReference type="Proteomes" id="UP000182584"/>
    </source>
</evidence>
<dbReference type="OrthoDB" id="9805474at2"/>